<sequence>MGLWAAVLALGPVLRAAAWQSPDLPRVTDKVFIADCVRVHNEYRGKVRPAASNMLYMTWDAALARTARAWANKCIFKHNTYLGKKHQCHPNFTSIGENIWIGSHQAFDVQAAIRGWYGEVRFYNFSVNKCTKICGHYTQVVWDNSYKIGCAVVFCKEVGGIRNAANFVCNYAPSGNYPRKPYRGGIPCRKCPKGDTCENKLCRNAERDKIIYYSRWNPPWEFRIVCDEACIALVVIRASLMFLVFVAVYFIKKHFTNMHMST</sequence>
<dbReference type="Proteomes" id="UP000567872">
    <property type="component" value="Unassembled WGS sequence"/>
</dbReference>
<dbReference type="OrthoDB" id="43654at2759"/>
<evidence type="ECO:0000256" key="3">
    <source>
        <dbReference type="ARBA" id="ARBA00022729"/>
    </source>
</evidence>
<evidence type="ECO:0000313" key="9">
    <source>
        <dbReference type="Proteomes" id="UP000567872"/>
    </source>
</evidence>
<comment type="similarity">
    <text evidence="2">Belongs to the CRISP family.</text>
</comment>
<dbReference type="InterPro" id="IPR018244">
    <property type="entry name" value="Allrgn_V5/Tpx1_CS"/>
</dbReference>
<keyword evidence="5" id="KW-1133">Transmembrane helix</keyword>
<dbReference type="SMART" id="SM00198">
    <property type="entry name" value="SCP"/>
    <property type="match status" value="1"/>
</dbReference>
<dbReference type="EMBL" id="VXAA01001874">
    <property type="protein sequence ID" value="NXI64564.1"/>
    <property type="molecule type" value="Genomic_DNA"/>
</dbReference>
<evidence type="ECO:0000259" key="7">
    <source>
        <dbReference type="SMART" id="SM00198"/>
    </source>
</evidence>
<feature type="signal peptide" evidence="6">
    <location>
        <begin position="1"/>
        <end position="18"/>
    </location>
</feature>
<dbReference type="PANTHER" id="PTHR10334">
    <property type="entry name" value="CYSTEINE-RICH SECRETORY PROTEIN-RELATED"/>
    <property type="match status" value="1"/>
</dbReference>
<feature type="non-terminal residue" evidence="8">
    <location>
        <position position="262"/>
    </location>
</feature>
<dbReference type="InterPro" id="IPR035940">
    <property type="entry name" value="CAP_sf"/>
</dbReference>
<dbReference type="PROSITE" id="PS01009">
    <property type="entry name" value="CRISP_1"/>
    <property type="match status" value="1"/>
</dbReference>
<proteinExistence type="inferred from homology"/>
<evidence type="ECO:0000256" key="1">
    <source>
        <dbReference type="ARBA" id="ARBA00004370"/>
    </source>
</evidence>
<dbReference type="PRINTS" id="PR00838">
    <property type="entry name" value="V5ALLERGEN"/>
</dbReference>
<keyword evidence="5" id="KW-0812">Transmembrane</keyword>
<keyword evidence="9" id="KW-1185">Reference proteome</keyword>
<feature type="transmembrane region" description="Helical" evidence="5">
    <location>
        <begin position="231"/>
        <end position="251"/>
    </location>
</feature>
<comment type="subcellular location">
    <subcellularLocation>
        <location evidence="1">Membrane</location>
    </subcellularLocation>
</comment>
<organism evidence="8 9">
    <name type="scientific">Anseranas semipalmata</name>
    <name type="common">Magpie goose</name>
    <name type="synonym">Anas semipalmata</name>
    <dbReference type="NCBI Taxonomy" id="8851"/>
    <lineage>
        <taxon>Eukaryota</taxon>
        <taxon>Metazoa</taxon>
        <taxon>Chordata</taxon>
        <taxon>Craniata</taxon>
        <taxon>Vertebrata</taxon>
        <taxon>Euteleostomi</taxon>
        <taxon>Archelosauria</taxon>
        <taxon>Archosauria</taxon>
        <taxon>Dinosauria</taxon>
        <taxon>Saurischia</taxon>
        <taxon>Theropoda</taxon>
        <taxon>Coelurosauria</taxon>
        <taxon>Aves</taxon>
        <taxon>Neognathae</taxon>
        <taxon>Galloanserae</taxon>
        <taxon>Anseriformes</taxon>
        <taxon>Anseranatidae</taxon>
        <taxon>Anseranas</taxon>
    </lineage>
</organism>
<dbReference type="InterPro" id="IPR014044">
    <property type="entry name" value="CAP_dom"/>
</dbReference>
<protein>
    <submittedName>
        <fullName evidence="8">GLIP1 protein</fullName>
    </submittedName>
</protein>
<evidence type="ECO:0000256" key="2">
    <source>
        <dbReference type="ARBA" id="ARBA00009923"/>
    </source>
</evidence>
<dbReference type="PRINTS" id="PR00837">
    <property type="entry name" value="V5TPXLIKE"/>
</dbReference>
<evidence type="ECO:0000313" key="8">
    <source>
        <dbReference type="EMBL" id="NXI64564.1"/>
    </source>
</evidence>
<feature type="chain" id="PRO_5029749077" evidence="6">
    <location>
        <begin position="19"/>
        <end position="262"/>
    </location>
</feature>
<reference evidence="8 9" key="1">
    <citation type="submission" date="2019-09" db="EMBL/GenBank/DDBJ databases">
        <title>Bird 10,000 Genomes (B10K) Project - Family phase.</title>
        <authorList>
            <person name="Zhang G."/>
        </authorList>
    </citation>
    <scope>NUCLEOTIDE SEQUENCE [LARGE SCALE GENOMIC DNA]</scope>
    <source>
        <strain evidence="8">B10K-DU-001-57</strain>
        <tissue evidence="8">Muscle</tissue>
    </source>
</reference>
<name>A0A7K9UUV2_ANSSE</name>
<dbReference type="SUPFAM" id="SSF55797">
    <property type="entry name" value="PR-1-like"/>
    <property type="match status" value="1"/>
</dbReference>
<evidence type="ECO:0000256" key="5">
    <source>
        <dbReference type="SAM" id="Phobius"/>
    </source>
</evidence>
<accession>A0A7K9UUV2</accession>
<dbReference type="AlphaFoldDB" id="A0A7K9UUV2"/>
<dbReference type="GO" id="GO:0005576">
    <property type="term" value="C:extracellular region"/>
    <property type="evidence" value="ECO:0007669"/>
    <property type="project" value="InterPro"/>
</dbReference>
<dbReference type="Pfam" id="PF00188">
    <property type="entry name" value="CAP"/>
    <property type="match status" value="1"/>
</dbReference>
<keyword evidence="3 6" id="KW-0732">Signal</keyword>
<dbReference type="GO" id="GO:0016020">
    <property type="term" value="C:membrane"/>
    <property type="evidence" value="ECO:0007669"/>
    <property type="project" value="UniProtKB-SubCell"/>
</dbReference>
<dbReference type="Gene3D" id="3.40.33.10">
    <property type="entry name" value="CAP"/>
    <property type="match status" value="1"/>
</dbReference>
<evidence type="ECO:0000256" key="4">
    <source>
        <dbReference type="ARBA" id="ARBA00023136"/>
    </source>
</evidence>
<dbReference type="InterPro" id="IPR002413">
    <property type="entry name" value="V5_allergen-like"/>
</dbReference>
<keyword evidence="4 5" id="KW-0472">Membrane</keyword>
<gene>
    <name evidence="8" type="primary">Glipr1_0</name>
    <name evidence="8" type="ORF">ANSSEM_R02538</name>
</gene>
<comment type="caution">
    <text evidence="8">The sequence shown here is derived from an EMBL/GenBank/DDBJ whole genome shotgun (WGS) entry which is preliminary data.</text>
</comment>
<evidence type="ECO:0000256" key="6">
    <source>
        <dbReference type="SAM" id="SignalP"/>
    </source>
</evidence>
<feature type="non-terminal residue" evidence="8">
    <location>
        <position position="1"/>
    </location>
</feature>
<feature type="domain" description="SCP" evidence="7">
    <location>
        <begin position="31"/>
        <end position="179"/>
    </location>
</feature>
<dbReference type="FunFam" id="3.40.33.10:FF:000008">
    <property type="entry name" value="GLI pathogenesis-related 1 (Glioma)"/>
    <property type="match status" value="1"/>
</dbReference>
<dbReference type="InterPro" id="IPR001283">
    <property type="entry name" value="CRISP-related"/>
</dbReference>